<dbReference type="EMBL" id="CP017557">
    <property type="protein sequence ID" value="AOW04739.1"/>
    <property type="molecule type" value="Genomic_DNA"/>
</dbReference>
<feature type="domain" description="LDB19 N-terminal" evidence="2">
    <location>
        <begin position="115"/>
        <end position="293"/>
    </location>
</feature>
<dbReference type="GO" id="GO:0030674">
    <property type="term" value="F:protein-macromolecule adaptor activity"/>
    <property type="evidence" value="ECO:0007669"/>
    <property type="project" value="TreeGrafter"/>
</dbReference>
<dbReference type="InterPro" id="IPR024391">
    <property type="entry name" value="LDB19_N"/>
</dbReference>
<dbReference type="InterPro" id="IPR050357">
    <property type="entry name" value="Arrestin_domain-protein"/>
</dbReference>
<feature type="compositionally biased region" description="Low complexity" evidence="1">
    <location>
        <begin position="309"/>
        <end position="350"/>
    </location>
</feature>
<evidence type="ECO:0000313" key="4">
    <source>
        <dbReference type="Proteomes" id="UP000182444"/>
    </source>
</evidence>
<feature type="compositionally biased region" description="Low complexity" evidence="1">
    <location>
        <begin position="555"/>
        <end position="573"/>
    </location>
</feature>
<dbReference type="VEuPathDB" id="FungiDB:YALI1_E00280g"/>
<dbReference type="PANTHER" id="PTHR11188">
    <property type="entry name" value="ARRESTIN DOMAIN CONTAINING PROTEIN"/>
    <property type="match status" value="1"/>
</dbReference>
<dbReference type="GO" id="GO:0005886">
    <property type="term" value="C:plasma membrane"/>
    <property type="evidence" value="ECO:0007669"/>
    <property type="project" value="TreeGrafter"/>
</dbReference>
<feature type="region of interest" description="Disordered" evidence="1">
    <location>
        <begin position="527"/>
        <end position="586"/>
    </location>
</feature>
<dbReference type="GO" id="GO:0070086">
    <property type="term" value="P:ubiquitin-dependent endocytosis"/>
    <property type="evidence" value="ECO:0007669"/>
    <property type="project" value="TreeGrafter"/>
</dbReference>
<feature type="compositionally biased region" description="Polar residues" evidence="1">
    <location>
        <begin position="19"/>
        <end position="60"/>
    </location>
</feature>
<dbReference type="KEGG" id="yli:90949765"/>
<dbReference type="Gene3D" id="2.60.40.640">
    <property type="match status" value="1"/>
</dbReference>
<accession>A0A1D8NGH6</accession>
<feature type="compositionally biased region" description="Basic and acidic residues" evidence="1">
    <location>
        <begin position="354"/>
        <end position="368"/>
    </location>
</feature>
<dbReference type="GO" id="GO:0005829">
    <property type="term" value="C:cytosol"/>
    <property type="evidence" value="ECO:0007669"/>
    <property type="project" value="TreeGrafter"/>
</dbReference>
<protein>
    <recommendedName>
        <fullName evidence="2">LDB19 N-terminal domain-containing protein</fullName>
    </recommendedName>
</protein>
<sequence length="586" mass="63125">MSHKMPLLSRLSPHHSPSGTPQLKPVQSPSLAAQLSSKVSGGSKMNTGTASTQTPAQQNQPYPPSSVPVPVKLSFRIESPPLVLFGPRQESTGAILNGLFNLEIKGSDAFPMKSVQLSIIQEIKVKRGIPGLVPSETTTVTKTGAARTTELAKWDILQIPTPLPPQNHVYPFSHLLPGEIPGTTDCPLFSINYKLHAVAIPDPSSGYTTPFVLTQPLNVSRSIIRGQDRTSIRVFPPTDLNASMVLPNVIYPKSSFTLELKLEGVTTPAKNARWKMRKVNWRIDETIRFYTKVWDPNFRENPATRRESASAAATTNGGPGTGTPASGAAPAAEESPRLSTSGTAATATGAVNQDRQERSAKKEKKLREGEIEEVRTVGSGEIKSGWKSNFDGKGVIELLGDVSTHNLGQLSCNLDDPVLGLLIKHVLVVELVVAEEASPTKSSKQSIPTGAARVLRMQFNLVITDRSGLGIAWDDEVPPTYEDVPLSPPDYDIIASLPKLEEVQQPELSALSSIHSSLHSRELGHFANSLPGSRVGSPMIRPSEGNSRVGSPMLRPSQPSSSMASPMMRPSQPNSHMPSPLIRPTE</sequence>
<dbReference type="InterPro" id="IPR014752">
    <property type="entry name" value="Arrestin-like_C"/>
</dbReference>
<evidence type="ECO:0000313" key="3">
    <source>
        <dbReference type="EMBL" id="AOW04739.1"/>
    </source>
</evidence>
<reference evidence="3 4" key="1">
    <citation type="journal article" date="2016" name="PLoS ONE">
        <title>Sequence Assembly of Yarrowia lipolytica Strain W29/CLIB89 Shows Transposable Element Diversity.</title>
        <authorList>
            <person name="Magnan C."/>
            <person name="Yu J."/>
            <person name="Chang I."/>
            <person name="Jahn E."/>
            <person name="Kanomata Y."/>
            <person name="Wu J."/>
            <person name="Zeller M."/>
            <person name="Oakes M."/>
            <person name="Baldi P."/>
            <person name="Sandmeyer S."/>
        </authorList>
    </citation>
    <scope>NUCLEOTIDE SEQUENCE [LARGE SCALE GENOMIC DNA]</scope>
    <source>
        <strain evidence="4">CLIB89(W29)</strain>
    </source>
</reference>
<evidence type="ECO:0000256" key="1">
    <source>
        <dbReference type="SAM" id="MobiDB-lite"/>
    </source>
</evidence>
<gene>
    <name evidence="3" type="ORF">YALI1_E00280g</name>
</gene>
<feature type="region of interest" description="Disordered" evidence="1">
    <location>
        <begin position="301"/>
        <end position="368"/>
    </location>
</feature>
<dbReference type="Pfam" id="PF13002">
    <property type="entry name" value="LDB19"/>
    <property type="match status" value="1"/>
</dbReference>
<evidence type="ECO:0000259" key="2">
    <source>
        <dbReference type="Pfam" id="PF13002"/>
    </source>
</evidence>
<feature type="compositionally biased region" description="Low complexity" evidence="1">
    <location>
        <begin position="1"/>
        <end position="18"/>
    </location>
</feature>
<dbReference type="Proteomes" id="UP000182444">
    <property type="component" value="Chromosome 1E"/>
</dbReference>
<dbReference type="OrthoDB" id="3832628at2759"/>
<name>A0A1D8NGH6_YARLL</name>
<dbReference type="AlphaFoldDB" id="A0A1D8NGH6"/>
<dbReference type="GeneID" id="90949765"/>
<dbReference type="RefSeq" id="XP_065950497.1">
    <property type="nucleotide sequence ID" value="XM_066094425.1"/>
</dbReference>
<dbReference type="GO" id="GO:0031625">
    <property type="term" value="F:ubiquitin protein ligase binding"/>
    <property type="evidence" value="ECO:0007669"/>
    <property type="project" value="TreeGrafter"/>
</dbReference>
<dbReference type="PANTHER" id="PTHR11188:SF76">
    <property type="entry name" value="PROTEIN LDB19"/>
    <property type="match status" value="1"/>
</dbReference>
<organism evidence="3 4">
    <name type="scientific">Yarrowia lipolytica</name>
    <name type="common">Candida lipolytica</name>
    <dbReference type="NCBI Taxonomy" id="4952"/>
    <lineage>
        <taxon>Eukaryota</taxon>
        <taxon>Fungi</taxon>
        <taxon>Dikarya</taxon>
        <taxon>Ascomycota</taxon>
        <taxon>Saccharomycotina</taxon>
        <taxon>Dipodascomycetes</taxon>
        <taxon>Dipodascales</taxon>
        <taxon>Dipodascales incertae sedis</taxon>
        <taxon>Yarrowia</taxon>
    </lineage>
</organism>
<proteinExistence type="predicted"/>
<feature type="region of interest" description="Disordered" evidence="1">
    <location>
        <begin position="1"/>
        <end position="65"/>
    </location>
</feature>